<evidence type="ECO:0000256" key="5">
    <source>
        <dbReference type="ARBA" id="ARBA00022801"/>
    </source>
</evidence>
<evidence type="ECO:0000256" key="8">
    <source>
        <dbReference type="HAMAP-Rule" id="MF_00972"/>
    </source>
</evidence>
<dbReference type="SUPFAM" id="SSF53927">
    <property type="entry name" value="Cytidine deaminase-like"/>
    <property type="match status" value="1"/>
</dbReference>
<dbReference type="EC" id="3.5.4.33" evidence="8"/>
<evidence type="ECO:0000313" key="10">
    <source>
        <dbReference type="EMBL" id="BET37429.1"/>
    </source>
</evidence>
<evidence type="ECO:0000256" key="3">
    <source>
        <dbReference type="ARBA" id="ARBA00022694"/>
    </source>
</evidence>
<comment type="subunit">
    <text evidence="2 8">Homodimer.</text>
</comment>
<evidence type="ECO:0000256" key="6">
    <source>
        <dbReference type="ARBA" id="ARBA00022833"/>
    </source>
</evidence>
<keyword evidence="6 8" id="KW-0862">Zinc</keyword>
<evidence type="ECO:0000256" key="2">
    <source>
        <dbReference type="ARBA" id="ARBA00011738"/>
    </source>
</evidence>
<feature type="active site" description="Proton donor" evidence="8">
    <location>
        <position position="55"/>
    </location>
</feature>
<dbReference type="HAMAP" id="MF_00972">
    <property type="entry name" value="tRNA_aden_deaminase"/>
    <property type="match status" value="1"/>
</dbReference>
<sequence length="148" mass="17060">MKKQNYMEIALKLAKKAAINGDVPIGAIIVDENDNIIGRGFNKKEKDKDPTQHAEIIAIKKACKKINNWRLLNCTIYTTLEPCLMCVGALLQTRIKHIVFALKDSKFGCVESLYNLTLDKRFNHRSEYTYSLNLDSKEMLQSFFWRNS</sequence>
<comment type="function">
    <text evidence="8">Catalyzes the deamination of adenosine to inosine at the wobble position 34 of tRNA(Arg2).</text>
</comment>
<dbReference type="Pfam" id="PF00383">
    <property type="entry name" value="dCMP_cyt_deam_1"/>
    <property type="match status" value="1"/>
</dbReference>
<comment type="similarity">
    <text evidence="1">Belongs to the cytidine and deoxycytidylate deaminase family. ADAT2 subfamily.</text>
</comment>
<comment type="cofactor">
    <cofactor evidence="8">
        <name>Zn(2+)</name>
        <dbReference type="ChEBI" id="CHEBI:29105"/>
    </cofactor>
    <text evidence="8">Binds 1 zinc ion per subunit.</text>
</comment>
<reference evidence="11" key="1">
    <citation type="journal article" date="2024" name="FEMS Microbiol. Lett.">
        <title>Genomic insights into Spiroplasma endosymbionts that induce male-killing and protective phenotypes in the pea aphid.</title>
        <authorList>
            <person name="Arai H."/>
            <person name="Legeai F."/>
            <person name="Kageyama D."/>
            <person name="Sugio A."/>
            <person name="Simon J.C."/>
        </authorList>
    </citation>
    <scope>NUCLEOTIDE SEQUENCE [LARGE SCALE GENOMIC DNA]</scope>
    <source>
        <strain evidence="11">sAp269</strain>
    </source>
</reference>
<keyword evidence="3 8" id="KW-0819">tRNA processing</keyword>
<dbReference type="Gene3D" id="3.40.140.10">
    <property type="entry name" value="Cytidine Deaminase, domain 2"/>
    <property type="match status" value="1"/>
</dbReference>
<keyword evidence="5 8" id="KW-0378">Hydrolase</keyword>
<feature type="binding site" evidence="8">
    <location>
        <position position="83"/>
    </location>
    <ligand>
        <name>Zn(2+)</name>
        <dbReference type="ChEBI" id="CHEBI:29105"/>
        <note>catalytic</note>
    </ligand>
</feature>
<evidence type="ECO:0000259" key="9">
    <source>
        <dbReference type="PROSITE" id="PS51747"/>
    </source>
</evidence>
<accession>A0ABM8JJT9</accession>
<comment type="catalytic activity">
    <reaction evidence="7 8">
        <text>adenosine(34) in tRNA + H2O + H(+) = inosine(34) in tRNA + NH4(+)</text>
        <dbReference type="Rhea" id="RHEA:43168"/>
        <dbReference type="Rhea" id="RHEA-COMP:10373"/>
        <dbReference type="Rhea" id="RHEA-COMP:10374"/>
        <dbReference type="ChEBI" id="CHEBI:15377"/>
        <dbReference type="ChEBI" id="CHEBI:15378"/>
        <dbReference type="ChEBI" id="CHEBI:28938"/>
        <dbReference type="ChEBI" id="CHEBI:74411"/>
        <dbReference type="ChEBI" id="CHEBI:82852"/>
        <dbReference type="EC" id="3.5.4.33"/>
    </reaction>
</comment>
<dbReference type="RefSeq" id="WP_353306317.1">
    <property type="nucleotide sequence ID" value="NZ_AP028955.1"/>
</dbReference>
<feature type="domain" description="CMP/dCMP-type deaminase" evidence="9">
    <location>
        <begin position="1"/>
        <end position="121"/>
    </location>
</feature>
<dbReference type="EMBL" id="AP028955">
    <property type="protein sequence ID" value="BET37429.1"/>
    <property type="molecule type" value="Genomic_DNA"/>
</dbReference>
<evidence type="ECO:0000256" key="1">
    <source>
        <dbReference type="ARBA" id="ARBA00010669"/>
    </source>
</evidence>
<evidence type="ECO:0000313" key="11">
    <source>
        <dbReference type="Proteomes" id="UP001473424"/>
    </source>
</evidence>
<keyword evidence="4 8" id="KW-0479">Metal-binding</keyword>
<dbReference type="Proteomes" id="UP001473424">
    <property type="component" value="Chromosome"/>
</dbReference>
<organism evidence="10 11">
    <name type="scientific">Spiroplasma ixodetis</name>
    <dbReference type="NCBI Taxonomy" id="2141"/>
    <lineage>
        <taxon>Bacteria</taxon>
        <taxon>Bacillati</taxon>
        <taxon>Mycoplasmatota</taxon>
        <taxon>Mollicutes</taxon>
        <taxon>Entomoplasmatales</taxon>
        <taxon>Spiroplasmataceae</taxon>
        <taxon>Spiroplasma</taxon>
    </lineage>
</organism>
<feature type="binding site" evidence="8">
    <location>
        <position position="86"/>
    </location>
    <ligand>
        <name>Zn(2+)</name>
        <dbReference type="ChEBI" id="CHEBI:29105"/>
        <note>catalytic</note>
    </ligand>
</feature>
<proteinExistence type="inferred from homology"/>
<dbReference type="PROSITE" id="PS00903">
    <property type="entry name" value="CYT_DCMP_DEAMINASES_1"/>
    <property type="match status" value="1"/>
</dbReference>
<dbReference type="PROSITE" id="PS51747">
    <property type="entry name" value="CYT_DCMP_DEAMINASES_2"/>
    <property type="match status" value="1"/>
</dbReference>
<dbReference type="InterPro" id="IPR016192">
    <property type="entry name" value="APOBEC/CMP_deaminase_Zn-bd"/>
</dbReference>
<keyword evidence="11" id="KW-1185">Reference proteome</keyword>
<evidence type="ECO:0000256" key="4">
    <source>
        <dbReference type="ARBA" id="ARBA00022723"/>
    </source>
</evidence>
<dbReference type="CDD" id="cd01285">
    <property type="entry name" value="nucleoside_deaminase"/>
    <property type="match status" value="1"/>
</dbReference>
<feature type="binding site" evidence="8">
    <location>
        <position position="53"/>
    </location>
    <ligand>
        <name>Zn(2+)</name>
        <dbReference type="ChEBI" id="CHEBI:29105"/>
        <note>catalytic</note>
    </ligand>
</feature>
<dbReference type="InterPro" id="IPR016193">
    <property type="entry name" value="Cytidine_deaminase-like"/>
</dbReference>
<protein>
    <recommendedName>
        <fullName evidence="8">tRNA-specific adenosine deaminase</fullName>
        <ecNumber evidence="8">3.5.4.33</ecNumber>
    </recommendedName>
</protein>
<dbReference type="PANTHER" id="PTHR11079:SF202">
    <property type="entry name" value="TRNA-SPECIFIC ADENOSINE DEAMINASE"/>
    <property type="match status" value="1"/>
</dbReference>
<gene>
    <name evidence="8 10" type="primary">tadA</name>
    <name evidence="10" type="ORF">SAP269_00180</name>
</gene>
<name>A0ABM8JJT9_9MOLU</name>
<dbReference type="PANTHER" id="PTHR11079">
    <property type="entry name" value="CYTOSINE DEAMINASE FAMILY MEMBER"/>
    <property type="match status" value="1"/>
</dbReference>
<dbReference type="InterPro" id="IPR028883">
    <property type="entry name" value="tRNA_aden_deaminase"/>
</dbReference>
<evidence type="ECO:0000256" key="7">
    <source>
        <dbReference type="ARBA" id="ARBA00048045"/>
    </source>
</evidence>
<dbReference type="InterPro" id="IPR002125">
    <property type="entry name" value="CMP_dCMP_dom"/>
</dbReference>